<evidence type="ECO:0000256" key="1">
    <source>
        <dbReference type="ARBA" id="ARBA00022723"/>
    </source>
</evidence>
<feature type="non-terminal residue" evidence="5">
    <location>
        <position position="192"/>
    </location>
</feature>
<name>A0A4P9ZBK4_9ASCO</name>
<accession>A0A4P9ZBK4</accession>
<evidence type="ECO:0000259" key="4">
    <source>
        <dbReference type="Pfam" id="PF02892"/>
    </source>
</evidence>
<feature type="non-terminal residue" evidence="5">
    <location>
        <position position="1"/>
    </location>
</feature>
<reference evidence="6" key="1">
    <citation type="journal article" date="2018" name="Nat. Microbiol.">
        <title>Leveraging single-cell genomics to expand the fungal tree of life.</title>
        <authorList>
            <person name="Ahrendt S.R."/>
            <person name="Quandt C.A."/>
            <person name="Ciobanu D."/>
            <person name="Clum A."/>
            <person name="Salamov A."/>
            <person name="Andreopoulos B."/>
            <person name="Cheng J.F."/>
            <person name="Woyke T."/>
            <person name="Pelin A."/>
            <person name="Henrissat B."/>
            <person name="Reynolds N.K."/>
            <person name="Benny G.L."/>
            <person name="Smith M.E."/>
            <person name="James T.Y."/>
            <person name="Grigoriev I.V."/>
        </authorList>
    </citation>
    <scope>NUCLEOTIDE SEQUENCE [LARGE SCALE GENOMIC DNA]</scope>
    <source>
        <strain evidence="6">Baker2002</strain>
    </source>
</reference>
<organism evidence="5 6">
    <name type="scientific">Metschnikowia bicuspidata</name>
    <dbReference type="NCBI Taxonomy" id="27322"/>
    <lineage>
        <taxon>Eukaryota</taxon>
        <taxon>Fungi</taxon>
        <taxon>Dikarya</taxon>
        <taxon>Ascomycota</taxon>
        <taxon>Saccharomycotina</taxon>
        <taxon>Pichiomycetes</taxon>
        <taxon>Metschnikowiaceae</taxon>
        <taxon>Metschnikowia</taxon>
    </lineage>
</organism>
<keyword evidence="2" id="KW-0863">Zinc-finger</keyword>
<proteinExistence type="predicted"/>
<evidence type="ECO:0000256" key="3">
    <source>
        <dbReference type="ARBA" id="ARBA00022833"/>
    </source>
</evidence>
<evidence type="ECO:0000256" key="2">
    <source>
        <dbReference type="ARBA" id="ARBA00022771"/>
    </source>
</evidence>
<dbReference type="AlphaFoldDB" id="A0A4P9ZBK4"/>
<evidence type="ECO:0000313" key="5">
    <source>
        <dbReference type="EMBL" id="RKP30227.1"/>
    </source>
</evidence>
<dbReference type="OrthoDB" id="4095286at2759"/>
<feature type="domain" description="BED-type" evidence="4">
    <location>
        <begin position="13"/>
        <end position="55"/>
    </location>
</feature>
<dbReference type="EMBL" id="ML004463">
    <property type="protein sequence ID" value="RKP30227.1"/>
    <property type="molecule type" value="Genomic_DNA"/>
</dbReference>
<dbReference type="GO" id="GO:0003677">
    <property type="term" value="F:DNA binding"/>
    <property type="evidence" value="ECO:0007669"/>
    <property type="project" value="InterPro"/>
</dbReference>
<protein>
    <recommendedName>
        <fullName evidence="4">BED-type domain-containing protein</fullName>
    </recommendedName>
</protein>
<keyword evidence="6" id="KW-1185">Reference proteome</keyword>
<dbReference type="Proteomes" id="UP000268321">
    <property type="component" value="Unassembled WGS sequence"/>
</dbReference>
<dbReference type="Pfam" id="PF02892">
    <property type="entry name" value="zf-BED"/>
    <property type="match status" value="1"/>
</dbReference>
<dbReference type="GO" id="GO:0008270">
    <property type="term" value="F:zinc ion binding"/>
    <property type="evidence" value="ECO:0007669"/>
    <property type="project" value="UniProtKB-KW"/>
</dbReference>
<evidence type="ECO:0000313" key="6">
    <source>
        <dbReference type="Proteomes" id="UP000268321"/>
    </source>
</evidence>
<keyword evidence="3" id="KW-0862">Zinc</keyword>
<gene>
    <name evidence="5" type="ORF">METBISCDRAFT_9940</name>
</gene>
<dbReference type="InterPro" id="IPR003656">
    <property type="entry name" value="Znf_BED"/>
</dbReference>
<keyword evidence="1" id="KW-0479">Metal-binding</keyword>
<sequence>PGRRFGAKKKLWVWSWFVQDPADTTVAVCDYCGKIIRRQPSDKGSPKKLIEHLTTHKLNKTLVNTTRPMSDMGPLSFIALSVLGPYSDNGLIDRKSSIEQSNQSYFDRLNGALRRSADSEVRFDRSSGAFDDSPYTDTNLLRRLLAFLQENKLPIDVIKLASFHQLVFDLRPEAVKDLLVLDTVFSSCVEVS</sequence>